<dbReference type="InterPro" id="IPR014729">
    <property type="entry name" value="Rossmann-like_a/b/a_fold"/>
</dbReference>
<feature type="domain" description="Methionyl/Valyl/Leucyl/Isoleucyl-tRNA synthetase anticodon-binding" evidence="15">
    <location>
        <begin position="791"/>
        <end position="944"/>
    </location>
</feature>
<evidence type="ECO:0000313" key="17">
    <source>
        <dbReference type="EMBL" id="CAF3324997.1"/>
    </source>
</evidence>
<feature type="compositionally biased region" description="Basic and acidic residues" evidence="13">
    <location>
        <begin position="73"/>
        <end position="82"/>
    </location>
</feature>
<evidence type="ECO:0000256" key="8">
    <source>
        <dbReference type="ARBA" id="ARBA00022917"/>
    </source>
</evidence>
<dbReference type="Proteomes" id="UP000663851">
    <property type="component" value="Unassembled WGS sequence"/>
</dbReference>
<dbReference type="Pfam" id="PF08264">
    <property type="entry name" value="Anticodon_1"/>
    <property type="match status" value="1"/>
</dbReference>
<dbReference type="Proteomes" id="UP000663833">
    <property type="component" value="Unassembled WGS sequence"/>
</dbReference>
<dbReference type="InterPro" id="IPR002300">
    <property type="entry name" value="aa-tRNA-synth_Ia"/>
</dbReference>
<dbReference type="InterPro" id="IPR002303">
    <property type="entry name" value="Valyl-tRNA_ligase"/>
</dbReference>
<evidence type="ECO:0000256" key="12">
    <source>
        <dbReference type="RuleBase" id="RU363035"/>
    </source>
</evidence>
<sequence length="1005" mass="115770">MATSGSNHPNDENSKSDDGEKQQQVVEGDGPPKTAKQLAKDAVKAEKMRKFEEKQRAKAEAEEKKKASSVGAPKKEPARDITEYTAPTAEGEKKDLHCELPKSYSPKYVKARWYTWWEKEGFFRPEYYDENPPSNASTPRKSFTIVIPPPNVTGYLHLGHAIMCTLEDTLARWHRMCGETVLWVPGCDHAGIATQVIVEKKLMREQKLSRHDLGREKFLDEIWKWKNEKGDHIYEQIKALGSSCDWSRKVFTMDKGMSYAVEEAFIRLHEKKLIYRSTRLVNWSCTLKSAISDIEVDKTELKGRTLISVPGYDQPVEFGVLIYFAYPVENSKEEIIVATTRLETMLGDTAIVVHPDDERYKHLYGKFVQHPFLPRRLPILTDTMVDPAFGSGAVKITPAHDQNDFDCGRRLSLPFITCINGDGLMTSECGPYAGKPRFQVRRELLVDLKERGLYRDSKENEMVLPICSRSKDIIEPLLKPQWYVNCKTMAERSIEAVRSKELKILPTIFEPAWYRWLEDIRDWCISRQLWWGHRIPSYFVSSDDIPVGNDTDDKYWISAHTSEEALDKAAERFNIPKEKIQLRQDEDVLDTWFSSGLFPFSSFGWPLETDDLKRFFPTKLLETGHDILFFWVARMVMLSLELTDQLPFTEVYLHAIIRDAHGRKMSKMLGNVIDPLDVMHGVSLESLQAQLKTSNLDPKEYERARLGQQNDYPNGIPECGTDALRFALCAYANQGRDINLDVLRIEGYRRFCNKLWNAIRFAMSKNLDINDPNCFQPPAEFKLTGAETACDLWILSRLSYTIEQCETGFTNYLFPQVTTAIYSFWLYDLCDVYIEYVKKDLYAKEPDAKRQELIKLILYTCLNNGLRLLAPIMPYISEELYQRLPKPNNGQNSPQSLCVTPYPQSSQFQQYRNEKIEANVTNIYESINKIRSYRAANKIVSKEKNNLYVRASSPISPLFTLYADLIQPLANIDRIEILTSEPTGDHNAYINIATTTDYSLYFESK</sequence>
<dbReference type="EC" id="6.1.1.9" evidence="3"/>
<dbReference type="FunFam" id="1.10.730.10:FF:000009">
    <property type="entry name" value="Valine--tRNA ligase, mitochondrial"/>
    <property type="match status" value="1"/>
</dbReference>
<keyword evidence="7 12" id="KW-0067">ATP-binding</keyword>
<dbReference type="GO" id="GO:0004832">
    <property type="term" value="F:valine-tRNA ligase activity"/>
    <property type="evidence" value="ECO:0007669"/>
    <property type="project" value="UniProtKB-EC"/>
</dbReference>
<comment type="caution">
    <text evidence="17">The sequence shown here is derived from an EMBL/GenBank/DDBJ whole genome shotgun (WGS) entry which is preliminary data.</text>
</comment>
<dbReference type="EMBL" id="CAJOBQ010000217">
    <property type="protein sequence ID" value="CAF4296813.1"/>
    <property type="molecule type" value="Genomic_DNA"/>
</dbReference>
<feature type="compositionally biased region" description="Basic and acidic residues" evidence="13">
    <location>
        <begin position="9"/>
        <end position="21"/>
    </location>
</feature>
<dbReference type="SUPFAM" id="SSF50677">
    <property type="entry name" value="ValRS/IleRS/LeuRS editing domain"/>
    <property type="match status" value="1"/>
</dbReference>
<keyword evidence="6 12" id="KW-0547">Nucleotide-binding</keyword>
<evidence type="ECO:0000256" key="13">
    <source>
        <dbReference type="SAM" id="MobiDB-lite"/>
    </source>
</evidence>
<dbReference type="Proteomes" id="UP000663869">
    <property type="component" value="Unassembled WGS sequence"/>
</dbReference>
<dbReference type="NCBIfam" id="NF004349">
    <property type="entry name" value="PRK05729.1"/>
    <property type="match status" value="1"/>
</dbReference>
<dbReference type="FunFam" id="3.40.50.620:FF:000078">
    <property type="entry name" value="Valine--tRNA ligase, mitochondrial"/>
    <property type="match status" value="1"/>
</dbReference>
<dbReference type="InterPro" id="IPR009008">
    <property type="entry name" value="Val/Leu/Ile-tRNA-synth_edit"/>
</dbReference>
<dbReference type="EMBL" id="CAJNYU010003187">
    <property type="protein sequence ID" value="CAF3644963.1"/>
    <property type="molecule type" value="Genomic_DNA"/>
</dbReference>
<evidence type="ECO:0000256" key="5">
    <source>
        <dbReference type="ARBA" id="ARBA00022598"/>
    </source>
</evidence>
<dbReference type="Pfam" id="PF00133">
    <property type="entry name" value="tRNA-synt_1"/>
    <property type="match status" value="1"/>
</dbReference>
<dbReference type="HAMAP" id="MF_02004">
    <property type="entry name" value="Val_tRNA_synth_type1"/>
    <property type="match status" value="1"/>
</dbReference>
<dbReference type="InterPro" id="IPR009080">
    <property type="entry name" value="tRNAsynth_Ia_anticodon-bd"/>
</dbReference>
<evidence type="ECO:0000256" key="6">
    <source>
        <dbReference type="ARBA" id="ARBA00022741"/>
    </source>
</evidence>
<dbReference type="Proteomes" id="UP000663862">
    <property type="component" value="Unassembled WGS sequence"/>
</dbReference>
<evidence type="ECO:0000256" key="3">
    <source>
        <dbReference type="ARBA" id="ARBA00013169"/>
    </source>
</evidence>
<comment type="subcellular location">
    <subcellularLocation>
        <location evidence="1">Cytoplasm</location>
    </subcellularLocation>
</comment>
<comment type="catalytic activity">
    <reaction evidence="11">
        <text>tRNA(Val) + L-valine + ATP = L-valyl-tRNA(Val) + AMP + diphosphate</text>
        <dbReference type="Rhea" id="RHEA:10704"/>
        <dbReference type="Rhea" id="RHEA-COMP:9672"/>
        <dbReference type="Rhea" id="RHEA-COMP:9708"/>
        <dbReference type="ChEBI" id="CHEBI:30616"/>
        <dbReference type="ChEBI" id="CHEBI:33019"/>
        <dbReference type="ChEBI" id="CHEBI:57762"/>
        <dbReference type="ChEBI" id="CHEBI:78442"/>
        <dbReference type="ChEBI" id="CHEBI:78537"/>
        <dbReference type="ChEBI" id="CHEBI:456215"/>
        <dbReference type="EC" id="6.1.1.9"/>
    </reaction>
</comment>
<dbReference type="GO" id="GO:0005524">
    <property type="term" value="F:ATP binding"/>
    <property type="evidence" value="ECO:0007669"/>
    <property type="project" value="UniProtKB-KW"/>
</dbReference>
<evidence type="ECO:0000259" key="15">
    <source>
        <dbReference type="Pfam" id="PF08264"/>
    </source>
</evidence>
<evidence type="ECO:0000259" key="14">
    <source>
        <dbReference type="Pfam" id="PF00133"/>
    </source>
</evidence>
<dbReference type="Proteomes" id="UP000663825">
    <property type="component" value="Unassembled WGS sequence"/>
</dbReference>
<accession>A0A817TZB2</accession>
<evidence type="ECO:0000313" key="19">
    <source>
        <dbReference type="EMBL" id="CAF4296813.1"/>
    </source>
</evidence>
<dbReference type="PANTHER" id="PTHR11946:SF109">
    <property type="entry name" value="VALINE--TRNA LIGASE"/>
    <property type="match status" value="1"/>
</dbReference>
<evidence type="ECO:0000256" key="10">
    <source>
        <dbReference type="ARBA" id="ARBA00029936"/>
    </source>
</evidence>
<dbReference type="AlphaFoldDB" id="A0A817TZB2"/>
<evidence type="ECO:0000256" key="7">
    <source>
        <dbReference type="ARBA" id="ARBA00022840"/>
    </source>
</evidence>
<dbReference type="CDD" id="cd07962">
    <property type="entry name" value="Anticodon_Ia_Val"/>
    <property type="match status" value="1"/>
</dbReference>
<organism evidence="17 21">
    <name type="scientific">Rotaria socialis</name>
    <dbReference type="NCBI Taxonomy" id="392032"/>
    <lineage>
        <taxon>Eukaryota</taxon>
        <taxon>Metazoa</taxon>
        <taxon>Spiralia</taxon>
        <taxon>Gnathifera</taxon>
        <taxon>Rotifera</taxon>
        <taxon>Eurotatoria</taxon>
        <taxon>Bdelloidea</taxon>
        <taxon>Philodinida</taxon>
        <taxon>Philodinidae</taxon>
        <taxon>Rotaria</taxon>
    </lineage>
</organism>
<comment type="similarity">
    <text evidence="2 12">Belongs to the class-I aminoacyl-tRNA synthetase family.</text>
</comment>
<dbReference type="Gene3D" id="1.10.730.10">
    <property type="entry name" value="Isoleucyl-tRNA Synthetase, Domain 1"/>
    <property type="match status" value="1"/>
</dbReference>
<keyword evidence="8 12" id="KW-0648">Protein biosynthesis</keyword>
<feature type="region of interest" description="Disordered" evidence="13">
    <location>
        <begin position="1"/>
        <end position="88"/>
    </location>
</feature>
<dbReference type="PROSITE" id="PS00178">
    <property type="entry name" value="AA_TRNA_LIGASE_I"/>
    <property type="match status" value="1"/>
</dbReference>
<dbReference type="InterPro" id="IPR013155">
    <property type="entry name" value="M/V/L/I-tRNA-synth_anticd-bd"/>
</dbReference>
<dbReference type="OrthoDB" id="629407at2759"/>
<evidence type="ECO:0000256" key="2">
    <source>
        <dbReference type="ARBA" id="ARBA00005594"/>
    </source>
</evidence>
<dbReference type="EMBL" id="CAJNYD010000423">
    <property type="protein sequence ID" value="CAF3257779.1"/>
    <property type="molecule type" value="Genomic_DNA"/>
</dbReference>
<dbReference type="EMBL" id="CAJNXB010003574">
    <property type="protein sequence ID" value="CAF3324997.1"/>
    <property type="molecule type" value="Genomic_DNA"/>
</dbReference>
<keyword evidence="4" id="KW-0963">Cytoplasm</keyword>
<feature type="domain" description="Aminoacyl-tRNA synthetase class Ia" evidence="14">
    <location>
        <begin position="113"/>
        <end position="741"/>
    </location>
</feature>
<evidence type="ECO:0000313" key="18">
    <source>
        <dbReference type="EMBL" id="CAF3644963.1"/>
    </source>
</evidence>
<proteinExistence type="inferred from homology"/>
<evidence type="ECO:0000313" key="16">
    <source>
        <dbReference type="EMBL" id="CAF3257779.1"/>
    </source>
</evidence>
<keyword evidence="9 12" id="KW-0030">Aminoacyl-tRNA synthetase</keyword>
<dbReference type="InterPro" id="IPR033705">
    <property type="entry name" value="Anticodon_Ia_Val"/>
</dbReference>
<dbReference type="EMBL" id="CAJOBO010002694">
    <property type="protein sequence ID" value="CAF4463911.1"/>
    <property type="molecule type" value="Genomic_DNA"/>
</dbReference>
<dbReference type="SUPFAM" id="SSF52374">
    <property type="entry name" value="Nucleotidylyl transferase"/>
    <property type="match status" value="1"/>
</dbReference>
<dbReference type="CDD" id="cd00817">
    <property type="entry name" value="ValRS_core"/>
    <property type="match status" value="1"/>
</dbReference>
<dbReference type="GO" id="GO:0002161">
    <property type="term" value="F:aminoacyl-tRNA deacylase activity"/>
    <property type="evidence" value="ECO:0007669"/>
    <property type="project" value="InterPro"/>
</dbReference>
<reference evidence="17" key="1">
    <citation type="submission" date="2021-02" db="EMBL/GenBank/DDBJ databases">
        <authorList>
            <person name="Nowell W R."/>
        </authorList>
    </citation>
    <scope>NUCLEOTIDE SEQUENCE</scope>
</reference>
<dbReference type="FunFam" id="3.40.50.620:FF:000020">
    <property type="entry name" value="Valine--tRNA ligase, mitochondrial"/>
    <property type="match status" value="1"/>
</dbReference>
<dbReference type="InterPro" id="IPR001412">
    <property type="entry name" value="aa-tRNA-synth_I_CS"/>
</dbReference>
<protein>
    <recommendedName>
        <fullName evidence="3">valine--tRNA ligase</fullName>
        <ecNumber evidence="3">6.1.1.9</ecNumber>
    </recommendedName>
    <alternativeName>
        <fullName evidence="10">Valyl-tRNA synthetase</fullName>
    </alternativeName>
</protein>
<dbReference type="GO" id="GO:0006438">
    <property type="term" value="P:valyl-tRNA aminoacylation"/>
    <property type="evidence" value="ECO:0007669"/>
    <property type="project" value="InterPro"/>
</dbReference>
<name>A0A817TZB2_9BILA</name>
<dbReference type="SUPFAM" id="SSF47323">
    <property type="entry name" value="Anticodon-binding domain of a subclass of class I aminoacyl-tRNA synthetases"/>
    <property type="match status" value="1"/>
</dbReference>
<dbReference type="PRINTS" id="PR00986">
    <property type="entry name" value="TRNASYNTHVAL"/>
</dbReference>
<dbReference type="PANTHER" id="PTHR11946">
    <property type="entry name" value="VALYL-TRNA SYNTHETASES"/>
    <property type="match status" value="1"/>
</dbReference>
<evidence type="ECO:0000313" key="20">
    <source>
        <dbReference type="EMBL" id="CAF4463911.1"/>
    </source>
</evidence>
<evidence type="ECO:0000256" key="4">
    <source>
        <dbReference type="ARBA" id="ARBA00022490"/>
    </source>
</evidence>
<dbReference type="GO" id="GO:0005829">
    <property type="term" value="C:cytosol"/>
    <property type="evidence" value="ECO:0007669"/>
    <property type="project" value="TreeGrafter"/>
</dbReference>
<dbReference type="NCBIfam" id="TIGR00422">
    <property type="entry name" value="valS"/>
    <property type="match status" value="1"/>
</dbReference>
<evidence type="ECO:0000256" key="11">
    <source>
        <dbReference type="ARBA" id="ARBA00047552"/>
    </source>
</evidence>
<dbReference type="Gene3D" id="3.40.50.620">
    <property type="entry name" value="HUPs"/>
    <property type="match status" value="2"/>
</dbReference>
<keyword evidence="5 12" id="KW-0436">Ligase</keyword>
<gene>
    <name evidence="18" type="ORF">FME351_LOCUS24173</name>
    <name evidence="20" type="ORF">HFQ381_LOCUS24885</name>
    <name evidence="16" type="ORF">LUA448_LOCUS5212</name>
    <name evidence="17" type="ORF">TIS948_LOCUS20597</name>
    <name evidence="19" type="ORF">TSG867_LOCUS5984</name>
</gene>
<evidence type="ECO:0000256" key="1">
    <source>
        <dbReference type="ARBA" id="ARBA00004496"/>
    </source>
</evidence>
<evidence type="ECO:0000256" key="9">
    <source>
        <dbReference type="ARBA" id="ARBA00023146"/>
    </source>
</evidence>
<evidence type="ECO:0000313" key="21">
    <source>
        <dbReference type="Proteomes" id="UP000663825"/>
    </source>
</evidence>
<feature type="compositionally biased region" description="Basic and acidic residues" evidence="13">
    <location>
        <begin position="38"/>
        <end position="66"/>
    </location>
</feature>